<feature type="transmembrane region" description="Helical" evidence="6">
    <location>
        <begin position="452"/>
        <end position="471"/>
    </location>
</feature>
<evidence type="ECO:0000313" key="7">
    <source>
        <dbReference type="EMBL" id="KOX77182.1"/>
    </source>
</evidence>
<evidence type="ECO:0000256" key="4">
    <source>
        <dbReference type="ARBA" id="ARBA00023136"/>
    </source>
</evidence>
<feature type="transmembrane region" description="Helical" evidence="6">
    <location>
        <begin position="515"/>
        <end position="533"/>
    </location>
</feature>
<feature type="transmembrane region" description="Helical" evidence="6">
    <location>
        <begin position="572"/>
        <end position="596"/>
    </location>
</feature>
<dbReference type="Pfam" id="PF00083">
    <property type="entry name" value="Sugar_tr"/>
    <property type="match status" value="1"/>
</dbReference>
<evidence type="ECO:0000313" key="8">
    <source>
        <dbReference type="Proteomes" id="UP000053105"/>
    </source>
</evidence>
<feature type="transmembrane region" description="Helical" evidence="6">
    <location>
        <begin position="115"/>
        <end position="132"/>
    </location>
</feature>
<keyword evidence="2 6" id="KW-0812">Transmembrane</keyword>
<organism evidence="7 8">
    <name type="scientific">Melipona quadrifasciata</name>
    <dbReference type="NCBI Taxonomy" id="166423"/>
    <lineage>
        <taxon>Eukaryota</taxon>
        <taxon>Metazoa</taxon>
        <taxon>Ecdysozoa</taxon>
        <taxon>Arthropoda</taxon>
        <taxon>Hexapoda</taxon>
        <taxon>Insecta</taxon>
        <taxon>Pterygota</taxon>
        <taxon>Neoptera</taxon>
        <taxon>Endopterygota</taxon>
        <taxon>Hymenoptera</taxon>
        <taxon>Apocrita</taxon>
        <taxon>Aculeata</taxon>
        <taxon>Apoidea</taxon>
        <taxon>Anthophila</taxon>
        <taxon>Apidae</taxon>
        <taxon>Melipona</taxon>
    </lineage>
</organism>
<feature type="compositionally biased region" description="Basic and acidic residues" evidence="5">
    <location>
        <begin position="353"/>
        <end position="373"/>
    </location>
</feature>
<keyword evidence="3 6" id="KW-1133">Transmembrane helix</keyword>
<feature type="transmembrane region" description="Helical" evidence="6">
    <location>
        <begin position="6"/>
        <end position="26"/>
    </location>
</feature>
<feature type="region of interest" description="Disordered" evidence="5">
    <location>
        <begin position="300"/>
        <end position="326"/>
    </location>
</feature>
<proteinExistence type="predicted"/>
<evidence type="ECO:0000256" key="3">
    <source>
        <dbReference type="ARBA" id="ARBA00022989"/>
    </source>
</evidence>
<dbReference type="GO" id="GO:0022857">
    <property type="term" value="F:transmembrane transporter activity"/>
    <property type="evidence" value="ECO:0007669"/>
    <property type="project" value="InterPro"/>
</dbReference>
<reference evidence="7 8" key="1">
    <citation type="submission" date="2015-07" db="EMBL/GenBank/DDBJ databases">
        <title>The genome of Melipona quadrifasciata.</title>
        <authorList>
            <person name="Pan H."/>
            <person name="Kapheim K."/>
        </authorList>
    </citation>
    <scope>NUCLEOTIDE SEQUENCE [LARGE SCALE GENOMIC DNA]</scope>
    <source>
        <strain evidence="7">0111107301</strain>
        <tissue evidence="7">Whole body</tissue>
    </source>
</reference>
<feature type="transmembrane region" description="Helical" evidence="6">
    <location>
        <begin position="138"/>
        <end position="158"/>
    </location>
</feature>
<dbReference type="PANTHER" id="PTHR24064">
    <property type="entry name" value="SOLUTE CARRIER FAMILY 22 MEMBER"/>
    <property type="match status" value="1"/>
</dbReference>
<sequence>MNAEEVKVGCFQTVIVLLLGINYVIVAMSHALPVFHNYTPKFYCQAKNGTKRTYGCQELGNVTVAVNEISGLKESSSTNPCLGEYQFATEFGESSVVTEWSLICEKQYLTFLGPTIYYVGVLMGAWISGLLADRIGRLPVQAICLYTQGTMAVALYVVQNYPTFLALRGLQGVFVQGLQNSTYILSLELFPAKARTFIALVMQIAWAIGLILLAALSYIIPDWRILQLAVSVPTAITVLYIWMIPESPRWLLAKGKTTEADMAVERITKYNVCCTRSRREDAKAVADVLENAMPIKPERKSRVSCTDLKKSKTDSEMKEEAANLLNSNADVAQPKVQKTNLRAISENLQSKFPKIESEPESVQRENGEIEKRNTASSSKSHRKSKSISQPAGNQRLSMKDTYDTVELRTPVKEEISNKDNEEKFNKIEEKSSNAQTKEELLELFRSVPLKKYGIVMIYQCFTSSVAHYVFMTLVPSFTINRHVNFALGGALEVANYVFLYFILSRYGRRLPMSAYQSITGAICILFAAVLILSNPTNAVVEDKKNLLGIKSLLKVVNFQLSRRSLCSWSGEYFPVTIPLIIIGMLCLGSGALALILPETLNQILPDTTEDSELLIVKRREKSEKLNNENTVEDTSEREILRAKLFSEDWVDAGNGILVNFTENKNSE</sequence>
<feature type="region of interest" description="Disordered" evidence="5">
    <location>
        <begin position="350"/>
        <end position="402"/>
    </location>
</feature>
<feature type="transmembrane region" description="Helical" evidence="6">
    <location>
        <begin position="483"/>
        <end position="503"/>
    </location>
</feature>
<name>A0A0N0U678_9HYME</name>
<keyword evidence="4 6" id="KW-0472">Membrane</keyword>
<dbReference type="Gene3D" id="1.20.1250.20">
    <property type="entry name" value="MFS general substrate transporter like domains"/>
    <property type="match status" value="2"/>
</dbReference>
<gene>
    <name evidence="7" type="ORF">WN51_10272</name>
</gene>
<dbReference type="InterPro" id="IPR005828">
    <property type="entry name" value="MFS_sugar_transport-like"/>
</dbReference>
<dbReference type="EMBL" id="KQ435735">
    <property type="protein sequence ID" value="KOX77182.1"/>
    <property type="molecule type" value="Genomic_DNA"/>
</dbReference>
<evidence type="ECO:0000256" key="1">
    <source>
        <dbReference type="ARBA" id="ARBA00004141"/>
    </source>
</evidence>
<dbReference type="SUPFAM" id="SSF103473">
    <property type="entry name" value="MFS general substrate transporter"/>
    <property type="match status" value="1"/>
</dbReference>
<dbReference type="OrthoDB" id="3936150at2759"/>
<feature type="transmembrane region" description="Helical" evidence="6">
    <location>
        <begin position="197"/>
        <end position="219"/>
    </location>
</feature>
<dbReference type="STRING" id="166423.A0A0N0U678"/>
<dbReference type="GO" id="GO:0016020">
    <property type="term" value="C:membrane"/>
    <property type="evidence" value="ECO:0007669"/>
    <property type="project" value="UniProtKB-SubCell"/>
</dbReference>
<evidence type="ECO:0000256" key="5">
    <source>
        <dbReference type="SAM" id="MobiDB-lite"/>
    </source>
</evidence>
<dbReference type="AlphaFoldDB" id="A0A0N0U678"/>
<accession>A0A0N0U678</accession>
<keyword evidence="8" id="KW-1185">Reference proteome</keyword>
<protein>
    <submittedName>
        <fullName evidence="7">Solute carrier family 22 member 8</fullName>
    </submittedName>
</protein>
<evidence type="ECO:0000256" key="6">
    <source>
        <dbReference type="SAM" id="Phobius"/>
    </source>
</evidence>
<dbReference type="InterPro" id="IPR036259">
    <property type="entry name" value="MFS_trans_sf"/>
</dbReference>
<feature type="compositionally biased region" description="Basic and acidic residues" evidence="5">
    <location>
        <begin position="300"/>
        <end position="321"/>
    </location>
</feature>
<dbReference type="Proteomes" id="UP000053105">
    <property type="component" value="Unassembled WGS sequence"/>
</dbReference>
<evidence type="ECO:0000256" key="2">
    <source>
        <dbReference type="ARBA" id="ARBA00022692"/>
    </source>
</evidence>
<feature type="transmembrane region" description="Helical" evidence="6">
    <location>
        <begin position="225"/>
        <end position="244"/>
    </location>
</feature>
<comment type="subcellular location">
    <subcellularLocation>
        <location evidence="1">Membrane</location>
        <topology evidence="1">Multi-pass membrane protein</topology>
    </subcellularLocation>
</comment>